<dbReference type="InterPro" id="IPR000477">
    <property type="entry name" value="RT_dom"/>
</dbReference>
<accession>A0A7J6BBJ1</accession>
<evidence type="ECO:0000313" key="2">
    <source>
        <dbReference type="EMBL" id="KAF4092430.1"/>
    </source>
</evidence>
<organism evidence="2 3">
    <name type="scientific">Ameiurus melas</name>
    <name type="common">Black bullhead</name>
    <name type="synonym">Silurus melas</name>
    <dbReference type="NCBI Taxonomy" id="219545"/>
    <lineage>
        <taxon>Eukaryota</taxon>
        <taxon>Metazoa</taxon>
        <taxon>Chordata</taxon>
        <taxon>Craniata</taxon>
        <taxon>Vertebrata</taxon>
        <taxon>Euteleostomi</taxon>
        <taxon>Actinopterygii</taxon>
        <taxon>Neopterygii</taxon>
        <taxon>Teleostei</taxon>
        <taxon>Ostariophysi</taxon>
        <taxon>Siluriformes</taxon>
        <taxon>Ictaluridae</taxon>
        <taxon>Ameiurus</taxon>
    </lineage>
</organism>
<proteinExistence type="predicted"/>
<dbReference type="EMBL" id="JAAGNN010000002">
    <property type="protein sequence ID" value="KAF4092430.1"/>
    <property type="molecule type" value="Genomic_DNA"/>
</dbReference>
<gene>
    <name evidence="2" type="ORF">AMELA_G00020950</name>
</gene>
<dbReference type="AlphaFoldDB" id="A0A7J6BBJ1"/>
<keyword evidence="3" id="KW-1185">Reference proteome</keyword>
<evidence type="ECO:0000259" key="1">
    <source>
        <dbReference type="PROSITE" id="PS50878"/>
    </source>
</evidence>
<dbReference type="PANTHER" id="PTHR33332">
    <property type="entry name" value="REVERSE TRANSCRIPTASE DOMAIN-CONTAINING PROTEIN"/>
    <property type="match status" value="1"/>
</dbReference>
<evidence type="ECO:0000313" key="3">
    <source>
        <dbReference type="Proteomes" id="UP000593565"/>
    </source>
</evidence>
<feature type="domain" description="Reverse transcriptase" evidence="1">
    <location>
        <begin position="1"/>
        <end position="194"/>
    </location>
</feature>
<name>A0A7J6BBJ1_AMEME</name>
<dbReference type="Proteomes" id="UP000593565">
    <property type="component" value="Unassembled WGS sequence"/>
</dbReference>
<dbReference type="Pfam" id="PF00078">
    <property type="entry name" value="RVT_1"/>
    <property type="match status" value="1"/>
</dbReference>
<protein>
    <recommendedName>
        <fullName evidence="1">Reverse transcriptase domain-containing protein</fullName>
    </recommendedName>
</protein>
<dbReference type="PROSITE" id="PS50878">
    <property type="entry name" value="RT_POL"/>
    <property type="match status" value="1"/>
</dbReference>
<sequence>METAMLSVSEALRLARATSRSSVLILLVLSAAFDTVKHQIFLSTLSSLGITGMVLHLVESYLSDRSFKVSWRGGISETQQLTTGVPQGSVLGPLLFSIYTTSLGQVIESHGLSYHCYDTHLHLSYHPDDPPVSARISACLSDISVWMKEHHLKLAKSELLIIPACPSINHNLTVQLSSLTLMPTRMVRNLGVILDDDLIFTVHISATAVSCSFILYNIKKIRPNITEQATQLLVQALVISKLDYCNSLLYGLPARSIKPLQMIQIAAAFLVFSQRKRMSYSSSPSTGFL</sequence>
<comment type="caution">
    <text evidence="2">The sequence shown here is derived from an EMBL/GenBank/DDBJ whole genome shotgun (WGS) entry which is preliminary data.</text>
</comment>
<reference evidence="2 3" key="1">
    <citation type="submission" date="2020-02" db="EMBL/GenBank/DDBJ databases">
        <title>A chromosome-scale genome assembly of the black bullhead catfish (Ameiurus melas).</title>
        <authorList>
            <person name="Wen M."/>
            <person name="Zham M."/>
            <person name="Cabau C."/>
            <person name="Klopp C."/>
            <person name="Donnadieu C."/>
            <person name="Roques C."/>
            <person name="Bouchez O."/>
            <person name="Lampietro C."/>
            <person name="Jouanno E."/>
            <person name="Herpin A."/>
            <person name="Louis A."/>
            <person name="Berthelot C."/>
            <person name="Parey E."/>
            <person name="Roest-Crollius H."/>
            <person name="Braasch I."/>
            <person name="Postlethwait J."/>
            <person name="Robinson-Rechavi M."/>
            <person name="Echchiki A."/>
            <person name="Begum T."/>
            <person name="Montfort J."/>
            <person name="Schartl M."/>
            <person name="Bobe J."/>
            <person name="Guiguen Y."/>
        </authorList>
    </citation>
    <scope>NUCLEOTIDE SEQUENCE [LARGE SCALE GENOMIC DNA]</scope>
    <source>
        <strain evidence="2">M_S1</strain>
        <tissue evidence="2">Blood</tissue>
    </source>
</reference>